<organism evidence="1">
    <name type="scientific">marine metagenome</name>
    <dbReference type="NCBI Taxonomy" id="408172"/>
    <lineage>
        <taxon>unclassified sequences</taxon>
        <taxon>metagenomes</taxon>
        <taxon>ecological metagenomes</taxon>
    </lineage>
</organism>
<dbReference type="AlphaFoldDB" id="A0A382HCM4"/>
<proteinExistence type="predicted"/>
<feature type="non-terminal residue" evidence="1">
    <location>
        <position position="111"/>
    </location>
</feature>
<accession>A0A382HCM4</accession>
<protein>
    <submittedName>
        <fullName evidence="1">Uncharacterized protein</fullName>
    </submittedName>
</protein>
<gene>
    <name evidence="1" type="ORF">METZ01_LOCUS237890</name>
</gene>
<dbReference type="EMBL" id="UINC01060482">
    <property type="protein sequence ID" value="SVB85036.1"/>
    <property type="molecule type" value="Genomic_DNA"/>
</dbReference>
<sequence length="111" mass="12145">MSEIGLEATTTDALKCVLICDTCFRGVQMKPVNYVEELNKHYGSMGFPPYQWTVNDSAPLTKPAQPVSGCRLTMLTSGGISLCSMPAFNPNARNDHRLDAVDQEVDSGDFQ</sequence>
<evidence type="ECO:0000313" key="1">
    <source>
        <dbReference type="EMBL" id="SVB85036.1"/>
    </source>
</evidence>
<reference evidence="1" key="1">
    <citation type="submission" date="2018-05" db="EMBL/GenBank/DDBJ databases">
        <authorList>
            <person name="Lanie J.A."/>
            <person name="Ng W.-L."/>
            <person name="Kazmierczak K.M."/>
            <person name="Andrzejewski T.M."/>
            <person name="Davidsen T.M."/>
            <person name="Wayne K.J."/>
            <person name="Tettelin H."/>
            <person name="Glass J.I."/>
            <person name="Rusch D."/>
            <person name="Podicherti R."/>
            <person name="Tsui H.-C.T."/>
            <person name="Winkler M.E."/>
        </authorList>
    </citation>
    <scope>NUCLEOTIDE SEQUENCE</scope>
</reference>
<name>A0A382HCM4_9ZZZZ</name>